<keyword evidence="1" id="KW-0472">Membrane</keyword>
<dbReference type="Pfam" id="PF23636">
    <property type="entry name" value="DUF7144"/>
    <property type="match status" value="1"/>
</dbReference>
<dbReference type="EMBL" id="CZKA01000006">
    <property type="protein sequence ID" value="CUR54188.1"/>
    <property type="molecule type" value="Genomic_DNA"/>
</dbReference>
<feature type="domain" description="DUF7144" evidence="2">
    <location>
        <begin position="25"/>
        <end position="139"/>
    </location>
</feature>
<keyword evidence="1" id="KW-1133">Transmembrane helix</keyword>
<proteinExistence type="predicted"/>
<organism evidence="3">
    <name type="scientific">metagenome</name>
    <dbReference type="NCBI Taxonomy" id="256318"/>
    <lineage>
        <taxon>unclassified sequences</taxon>
        <taxon>metagenomes</taxon>
    </lineage>
</organism>
<gene>
    <name evidence="3" type="ORF">NOCA2140011</name>
</gene>
<dbReference type="InterPro" id="IPR055568">
    <property type="entry name" value="DUF7144"/>
</dbReference>
<sequence length="145" mass="15233">MSHNAGPRTTTPSAGARGTSGWVGWIAFASLMLILLGTFHVMEGIVALVKDEVFIVRPSGLIVNVDYTVWGWVHVVFGVVVFLAGIGVLAGQVWARMVGTVLAMLSAVVNLSFVAAYPVWSVTMLAVSVVVILALTVHGSEIKAG</sequence>
<dbReference type="AlphaFoldDB" id="A0A2P2BWR8"/>
<keyword evidence="1" id="KW-0812">Transmembrane</keyword>
<name>A0A2P2BWR8_9ZZZZ</name>
<evidence type="ECO:0000259" key="2">
    <source>
        <dbReference type="Pfam" id="PF23636"/>
    </source>
</evidence>
<feature type="transmembrane region" description="Helical" evidence="1">
    <location>
        <begin position="21"/>
        <end position="49"/>
    </location>
</feature>
<reference evidence="3" key="1">
    <citation type="submission" date="2015-08" db="EMBL/GenBank/DDBJ databases">
        <authorList>
            <person name="Babu N.S."/>
            <person name="Beckwith C.J."/>
            <person name="Beseler K.G."/>
            <person name="Brison A."/>
            <person name="Carone J.V."/>
            <person name="Caskin T.P."/>
            <person name="Diamond M."/>
            <person name="Durham M.E."/>
            <person name="Foxe J.M."/>
            <person name="Go M."/>
            <person name="Henderson B.A."/>
            <person name="Jones I.B."/>
            <person name="McGettigan J.A."/>
            <person name="Micheletti S.J."/>
            <person name="Nasrallah M.E."/>
            <person name="Ortiz D."/>
            <person name="Piller C.R."/>
            <person name="Privatt S.R."/>
            <person name="Schneider S.L."/>
            <person name="Sharp S."/>
            <person name="Smith T.C."/>
            <person name="Stanton J.D."/>
            <person name="Ullery H.E."/>
            <person name="Wilson R.J."/>
            <person name="Serrano M.G."/>
            <person name="Buck G."/>
            <person name="Lee V."/>
            <person name="Wang Y."/>
            <person name="Carvalho R."/>
            <person name="Voegtly L."/>
            <person name="Shi R."/>
            <person name="Duckworth R."/>
            <person name="Johnson A."/>
            <person name="Loviza R."/>
            <person name="Walstead R."/>
            <person name="Shah Z."/>
            <person name="Kiflezghi M."/>
            <person name="Wade K."/>
            <person name="Ball S.L."/>
            <person name="Bradley K.W."/>
            <person name="Asai D.J."/>
            <person name="Bowman C.A."/>
            <person name="Russell D.A."/>
            <person name="Pope W.H."/>
            <person name="Jacobs-Sera D."/>
            <person name="Hendrix R.W."/>
            <person name="Hatfull G.F."/>
        </authorList>
    </citation>
    <scope>NUCLEOTIDE SEQUENCE</scope>
</reference>
<feature type="transmembrane region" description="Helical" evidence="1">
    <location>
        <begin position="122"/>
        <end position="140"/>
    </location>
</feature>
<feature type="transmembrane region" description="Helical" evidence="1">
    <location>
        <begin position="69"/>
        <end position="90"/>
    </location>
</feature>
<evidence type="ECO:0000313" key="3">
    <source>
        <dbReference type="EMBL" id="CUR54188.1"/>
    </source>
</evidence>
<accession>A0A2P2BWR8</accession>
<protein>
    <recommendedName>
        <fullName evidence="2">DUF7144 domain-containing protein</fullName>
    </recommendedName>
</protein>
<evidence type="ECO:0000256" key="1">
    <source>
        <dbReference type="SAM" id="Phobius"/>
    </source>
</evidence>
<feature type="transmembrane region" description="Helical" evidence="1">
    <location>
        <begin position="97"/>
        <end position="116"/>
    </location>
</feature>